<dbReference type="EMBL" id="MKGR01000008">
    <property type="protein sequence ID" value="OKP07232.1"/>
    <property type="molecule type" value="Genomic_DNA"/>
</dbReference>
<dbReference type="AlphaFoldDB" id="A0A1Q5U429"/>
<gene>
    <name evidence="2" type="ORF">Xentx_01509</name>
</gene>
<dbReference type="InterPro" id="IPR000073">
    <property type="entry name" value="AB_hydrolase_1"/>
</dbReference>
<dbReference type="PRINTS" id="PR00111">
    <property type="entry name" value="ABHYDROLASE"/>
</dbReference>
<dbReference type="PANTHER" id="PTHR43798">
    <property type="entry name" value="MONOACYLGLYCEROL LIPASE"/>
    <property type="match status" value="1"/>
</dbReference>
<feature type="domain" description="AB hydrolase-1" evidence="1">
    <location>
        <begin position="53"/>
        <end position="172"/>
    </location>
</feature>
<sequence length="290" mass="31816">MNRIADPSACSDGINSGYAEENIVESIDRVIKLKDSLVSYRKVFPENKQSNKKPIVFLHGTNSSGNSSFGEIKKAFSSDRAVIIPDYAGCGNSELPLETLTIEHLAEQIAAVIEDSSNIPVDLVGVSLGAVVAAVVAAKYPNLIDKLILTAPWATNSDPRHQLIFNTWLHLELNDKSSAMAFALSHALSPEFISSLGHETIQWICSQPAEKGIEKRIALGLSIDIKDYLTQIDKNTLIIGLNSDTLIPPYLVREVYKNINNSTYKEINSGHAVQIEKPAEWISLIKDFIS</sequence>
<organism evidence="2 3">
    <name type="scientific">Xenorhabdus thuongxuanensis</name>
    <dbReference type="NCBI Taxonomy" id="1873484"/>
    <lineage>
        <taxon>Bacteria</taxon>
        <taxon>Pseudomonadati</taxon>
        <taxon>Pseudomonadota</taxon>
        <taxon>Gammaproteobacteria</taxon>
        <taxon>Enterobacterales</taxon>
        <taxon>Morganellaceae</taxon>
        <taxon>Xenorhabdus</taxon>
    </lineage>
</organism>
<dbReference type="PANTHER" id="PTHR43798:SF33">
    <property type="entry name" value="HYDROLASE, PUTATIVE (AFU_ORTHOLOGUE AFUA_2G14860)-RELATED"/>
    <property type="match status" value="1"/>
</dbReference>
<evidence type="ECO:0000313" key="3">
    <source>
        <dbReference type="Proteomes" id="UP000186277"/>
    </source>
</evidence>
<dbReference type="GO" id="GO:0016020">
    <property type="term" value="C:membrane"/>
    <property type="evidence" value="ECO:0007669"/>
    <property type="project" value="TreeGrafter"/>
</dbReference>
<dbReference type="InterPro" id="IPR050266">
    <property type="entry name" value="AB_hydrolase_sf"/>
</dbReference>
<dbReference type="InterPro" id="IPR029058">
    <property type="entry name" value="AB_hydrolase_fold"/>
</dbReference>
<evidence type="ECO:0000313" key="2">
    <source>
        <dbReference type="EMBL" id="OKP07232.1"/>
    </source>
</evidence>
<dbReference type="Gene3D" id="3.40.50.1820">
    <property type="entry name" value="alpha/beta hydrolase"/>
    <property type="match status" value="1"/>
</dbReference>
<dbReference type="Pfam" id="PF00561">
    <property type="entry name" value="Abhydrolase_1"/>
    <property type="match status" value="1"/>
</dbReference>
<keyword evidence="3" id="KW-1185">Reference proteome</keyword>
<name>A0A1Q5U429_9GAMM</name>
<reference evidence="2 3" key="1">
    <citation type="submission" date="2016-09" db="EMBL/GenBank/DDBJ databases">
        <title>Xenorhabdus thuongxuanensis sp. nov. and Xenorhabdus eapokensis sp. nov., isolated from Steinernema species.</title>
        <authorList>
            <person name="Kaempfer P."/>
            <person name="Tobias N.J."/>
            <person name="Phan Ke L."/>
            <person name="Bode H.B."/>
            <person name="Glaeser S.P."/>
        </authorList>
    </citation>
    <scope>NUCLEOTIDE SEQUENCE [LARGE SCALE GENOMIC DNA]</scope>
    <source>
        <strain evidence="2 3">30TX1</strain>
    </source>
</reference>
<proteinExistence type="predicted"/>
<accession>A0A1Q5U429</accession>
<dbReference type="Proteomes" id="UP000186277">
    <property type="component" value="Unassembled WGS sequence"/>
</dbReference>
<dbReference type="SUPFAM" id="SSF53474">
    <property type="entry name" value="alpha/beta-Hydrolases"/>
    <property type="match status" value="1"/>
</dbReference>
<protein>
    <submittedName>
        <fullName evidence="2">Carboxylesterase</fullName>
    </submittedName>
</protein>
<evidence type="ECO:0000259" key="1">
    <source>
        <dbReference type="Pfam" id="PF00561"/>
    </source>
</evidence>
<comment type="caution">
    <text evidence="2">The sequence shown here is derived from an EMBL/GenBank/DDBJ whole genome shotgun (WGS) entry which is preliminary data.</text>
</comment>
<dbReference type="RefSeq" id="WP_244149831.1">
    <property type="nucleotide sequence ID" value="NZ_CAWMWP010000109.1"/>
</dbReference>